<keyword evidence="3" id="KW-0663">Pyridoxal phosphate</keyword>
<dbReference type="InterPro" id="IPR015421">
    <property type="entry name" value="PyrdxlP-dep_Trfase_major"/>
</dbReference>
<keyword evidence="8" id="KW-0032">Aminotransferase</keyword>
<comment type="similarity">
    <text evidence="1">In the C-terminal section; belongs to the class-I pyridoxal-phosphate-dependent aminotransferase family.</text>
</comment>
<dbReference type="PANTHER" id="PTHR46577">
    <property type="entry name" value="HTH-TYPE TRANSCRIPTIONAL REGULATORY PROTEIN GABR"/>
    <property type="match status" value="1"/>
</dbReference>
<feature type="domain" description="HTH gntR-type" evidence="7">
    <location>
        <begin position="19"/>
        <end position="87"/>
    </location>
</feature>
<evidence type="ECO:0000313" key="8">
    <source>
        <dbReference type="EMBL" id="MFC4159511.1"/>
    </source>
</evidence>
<sequence>MVDRTTLPPTPALSPTADEPLYRQLYRRLRQAIIDGRLRPGARLPSTRALAAEWGVGRNTALAAVEQLQAEGYLTARVGAGTYVSVALPDPMPSRPSQWLVNSEVGKEPGLSARARGLLTWVSEREEGETRAFMPGVPDLATFPWPLWFKLLARQQRAAKPADWDYGHEAAHPALRTALVDHLTLARGVVCRPEQIIVTAGMQQALDLLARTLADPGDVAWIEEPGYPGAQAAFTAAGLTLNPIPVDEHGMAWQDADYPPPRLIYVTPSHQYPLGSVLSMARRQALLREAAQHGAWIVEDDYDGEFRHDGRPLAALQGLDRGGRTVYLGTFSKVMFPALALAYMVVPLQLARDIALLQARLYRKPCRVTQAALAEFISAGHFGAHLRRMRGLYANRRDKLLDTLQQRLGTEARFYGAEAGMHLVLRLPGHCNDVEVAHRLAAAGLTTPPLSDYALCKPPFPGLLLGYGAVEDATLRLAAHRLADGLYNML</sequence>
<dbReference type="InterPro" id="IPR004839">
    <property type="entry name" value="Aminotransferase_I/II_large"/>
</dbReference>
<keyword evidence="4" id="KW-0805">Transcription regulation</keyword>
<dbReference type="PANTHER" id="PTHR46577:SF1">
    <property type="entry name" value="HTH-TYPE TRANSCRIPTIONAL REGULATORY PROTEIN GABR"/>
    <property type="match status" value="1"/>
</dbReference>
<protein>
    <recommendedName>
        <fullName evidence="2">Putative 8-amino-7-oxononanoate synthase</fullName>
    </recommendedName>
</protein>
<dbReference type="RefSeq" id="WP_378163344.1">
    <property type="nucleotide sequence ID" value="NZ_JBHSBU010000001.1"/>
</dbReference>
<dbReference type="Pfam" id="PF00155">
    <property type="entry name" value="Aminotran_1_2"/>
    <property type="match status" value="1"/>
</dbReference>
<dbReference type="InterPro" id="IPR051446">
    <property type="entry name" value="HTH_trans_reg/aminotransferase"/>
</dbReference>
<dbReference type="InterPro" id="IPR036390">
    <property type="entry name" value="WH_DNA-bd_sf"/>
</dbReference>
<dbReference type="SUPFAM" id="SSF53383">
    <property type="entry name" value="PLP-dependent transferases"/>
    <property type="match status" value="1"/>
</dbReference>
<dbReference type="Gene3D" id="1.10.10.10">
    <property type="entry name" value="Winged helix-like DNA-binding domain superfamily/Winged helix DNA-binding domain"/>
    <property type="match status" value="1"/>
</dbReference>
<dbReference type="SMART" id="SM00345">
    <property type="entry name" value="HTH_GNTR"/>
    <property type="match status" value="1"/>
</dbReference>
<dbReference type="CDD" id="cd07377">
    <property type="entry name" value="WHTH_GntR"/>
    <property type="match status" value="1"/>
</dbReference>
<dbReference type="GO" id="GO:0008483">
    <property type="term" value="F:transaminase activity"/>
    <property type="evidence" value="ECO:0007669"/>
    <property type="project" value="UniProtKB-KW"/>
</dbReference>
<evidence type="ECO:0000256" key="4">
    <source>
        <dbReference type="ARBA" id="ARBA00023015"/>
    </source>
</evidence>
<dbReference type="CDD" id="cd00609">
    <property type="entry name" value="AAT_like"/>
    <property type="match status" value="1"/>
</dbReference>
<name>A0ABV8MRH9_9NEIS</name>
<evidence type="ECO:0000256" key="6">
    <source>
        <dbReference type="ARBA" id="ARBA00023163"/>
    </source>
</evidence>
<dbReference type="PRINTS" id="PR00035">
    <property type="entry name" value="HTHGNTR"/>
</dbReference>
<comment type="caution">
    <text evidence="8">The sequence shown here is derived from an EMBL/GenBank/DDBJ whole genome shotgun (WGS) entry which is preliminary data.</text>
</comment>
<proteinExistence type="inferred from homology"/>
<gene>
    <name evidence="8" type="ORF">ACFOW7_09115</name>
</gene>
<dbReference type="Pfam" id="PF00392">
    <property type="entry name" value="GntR"/>
    <property type="match status" value="1"/>
</dbReference>
<dbReference type="SUPFAM" id="SSF46785">
    <property type="entry name" value="Winged helix' DNA-binding domain"/>
    <property type="match status" value="1"/>
</dbReference>
<dbReference type="InterPro" id="IPR036388">
    <property type="entry name" value="WH-like_DNA-bd_sf"/>
</dbReference>
<evidence type="ECO:0000256" key="3">
    <source>
        <dbReference type="ARBA" id="ARBA00022898"/>
    </source>
</evidence>
<evidence type="ECO:0000259" key="7">
    <source>
        <dbReference type="PROSITE" id="PS50949"/>
    </source>
</evidence>
<evidence type="ECO:0000313" key="9">
    <source>
        <dbReference type="Proteomes" id="UP001595791"/>
    </source>
</evidence>
<evidence type="ECO:0000256" key="1">
    <source>
        <dbReference type="ARBA" id="ARBA00005384"/>
    </source>
</evidence>
<dbReference type="PROSITE" id="PS50949">
    <property type="entry name" value="HTH_GNTR"/>
    <property type="match status" value="1"/>
</dbReference>
<keyword evidence="5" id="KW-0238">DNA-binding</keyword>
<keyword evidence="9" id="KW-1185">Reference proteome</keyword>
<accession>A0ABV8MRH9</accession>
<reference evidence="9" key="1">
    <citation type="journal article" date="2019" name="Int. J. Syst. Evol. Microbiol.">
        <title>The Global Catalogue of Microorganisms (GCM) 10K type strain sequencing project: providing services to taxonomists for standard genome sequencing and annotation.</title>
        <authorList>
            <consortium name="The Broad Institute Genomics Platform"/>
            <consortium name="The Broad Institute Genome Sequencing Center for Infectious Disease"/>
            <person name="Wu L."/>
            <person name="Ma J."/>
        </authorList>
    </citation>
    <scope>NUCLEOTIDE SEQUENCE [LARGE SCALE GENOMIC DNA]</scope>
    <source>
        <strain evidence="9">LMG 29894</strain>
    </source>
</reference>
<organism evidence="8 9">
    <name type="scientific">Chitinimonas lacunae</name>
    <dbReference type="NCBI Taxonomy" id="1963018"/>
    <lineage>
        <taxon>Bacteria</taxon>
        <taxon>Pseudomonadati</taxon>
        <taxon>Pseudomonadota</taxon>
        <taxon>Betaproteobacteria</taxon>
        <taxon>Neisseriales</taxon>
        <taxon>Chitinibacteraceae</taxon>
        <taxon>Chitinimonas</taxon>
    </lineage>
</organism>
<dbReference type="Proteomes" id="UP001595791">
    <property type="component" value="Unassembled WGS sequence"/>
</dbReference>
<dbReference type="Gene3D" id="3.40.640.10">
    <property type="entry name" value="Type I PLP-dependent aspartate aminotransferase-like (Major domain)"/>
    <property type="match status" value="1"/>
</dbReference>
<evidence type="ECO:0000256" key="5">
    <source>
        <dbReference type="ARBA" id="ARBA00023125"/>
    </source>
</evidence>
<evidence type="ECO:0000256" key="2">
    <source>
        <dbReference type="ARBA" id="ARBA00021531"/>
    </source>
</evidence>
<dbReference type="EMBL" id="JBHSBU010000001">
    <property type="protein sequence ID" value="MFC4159511.1"/>
    <property type="molecule type" value="Genomic_DNA"/>
</dbReference>
<dbReference type="InterPro" id="IPR015424">
    <property type="entry name" value="PyrdxlP-dep_Trfase"/>
</dbReference>
<keyword evidence="6" id="KW-0804">Transcription</keyword>
<keyword evidence="8" id="KW-0808">Transferase</keyword>
<dbReference type="InterPro" id="IPR000524">
    <property type="entry name" value="Tscrpt_reg_HTH_GntR"/>
</dbReference>